<feature type="transmembrane region" description="Helical" evidence="6">
    <location>
        <begin position="40"/>
        <end position="57"/>
    </location>
</feature>
<feature type="transmembrane region" description="Helical" evidence="6">
    <location>
        <begin position="78"/>
        <end position="98"/>
    </location>
</feature>
<evidence type="ECO:0000313" key="8">
    <source>
        <dbReference type="EMBL" id="ERJ19192.1"/>
    </source>
</evidence>
<dbReference type="InterPro" id="IPR050930">
    <property type="entry name" value="MFS_Vesicular_Transporter"/>
</dbReference>
<feature type="domain" description="Major facilitator superfamily (MFS) profile" evidence="7">
    <location>
        <begin position="11"/>
        <end position="407"/>
    </location>
</feature>
<name>U2ELX7_9GAMM</name>
<dbReference type="OrthoDB" id="322544at2"/>
<keyword evidence="4 6" id="KW-1133">Transmembrane helix</keyword>
<dbReference type="InterPro" id="IPR036259">
    <property type="entry name" value="MFS_trans_sf"/>
</dbReference>
<evidence type="ECO:0000313" key="9">
    <source>
        <dbReference type="Proteomes" id="UP000006242"/>
    </source>
</evidence>
<reference evidence="8 9" key="1">
    <citation type="journal article" date="2011" name="J. Bacteriol.">
        <title>Genome sequence of Salinisphaera shabanensis, a gammaproteobacterium from the harsh, variable environment of the brine-seawater interface of the Shaban Deep in the Red Sea.</title>
        <authorList>
            <person name="Antunes A."/>
            <person name="Alam I."/>
            <person name="Bajic V.B."/>
            <person name="Stingl U."/>
        </authorList>
    </citation>
    <scope>NUCLEOTIDE SEQUENCE [LARGE SCALE GENOMIC DNA]</scope>
    <source>
        <strain evidence="8 9">E1L3A</strain>
    </source>
</reference>
<evidence type="ECO:0000256" key="2">
    <source>
        <dbReference type="ARBA" id="ARBA00022448"/>
    </source>
</evidence>
<dbReference type="Pfam" id="PF07690">
    <property type="entry name" value="MFS_1"/>
    <property type="match status" value="1"/>
</dbReference>
<evidence type="ECO:0000256" key="5">
    <source>
        <dbReference type="ARBA" id="ARBA00023136"/>
    </source>
</evidence>
<accession>U2ELX7</accession>
<dbReference type="SUPFAM" id="SSF103473">
    <property type="entry name" value="MFS general substrate transporter"/>
    <property type="match status" value="1"/>
</dbReference>
<dbReference type="GO" id="GO:0022857">
    <property type="term" value="F:transmembrane transporter activity"/>
    <property type="evidence" value="ECO:0007669"/>
    <property type="project" value="InterPro"/>
</dbReference>
<dbReference type="PANTHER" id="PTHR23506">
    <property type="entry name" value="GH10249P"/>
    <property type="match status" value="1"/>
</dbReference>
<evidence type="ECO:0000256" key="4">
    <source>
        <dbReference type="ARBA" id="ARBA00022989"/>
    </source>
</evidence>
<dbReference type="PROSITE" id="PS50850">
    <property type="entry name" value="MFS"/>
    <property type="match status" value="1"/>
</dbReference>
<dbReference type="STRING" id="1033802.SSPSH_001800"/>
<feature type="transmembrane region" description="Helical" evidence="6">
    <location>
        <begin position="168"/>
        <end position="189"/>
    </location>
</feature>
<dbReference type="Gene3D" id="1.20.1250.20">
    <property type="entry name" value="MFS general substrate transporter like domains"/>
    <property type="match status" value="1"/>
</dbReference>
<dbReference type="RefSeq" id="WP_006914780.1">
    <property type="nucleotide sequence ID" value="NZ_AFNV02000011.1"/>
</dbReference>
<dbReference type="InterPro" id="IPR001958">
    <property type="entry name" value="Tet-R_TetA/multi-R_MdtG-like"/>
</dbReference>
<keyword evidence="2" id="KW-0813">Transport</keyword>
<feature type="transmembrane region" description="Helical" evidence="6">
    <location>
        <begin position="143"/>
        <end position="162"/>
    </location>
</feature>
<evidence type="ECO:0000256" key="1">
    <source>
        <dbReference type="ARBA" id="ARBA00004141"/>
    </source>
</evidence>
<dbReference type="AlphaFoldDB" id="U2ELX7"/>
<dbReference type="GO" id="GO:0016020">
    <property type="term" value="C:membrane"/>
    <property type="evidence" value="ECO:0007669"/>
    <property type="project" value="UniProtKB-SubCell"/>
</dbReference>
<evidence type="ECO:0000259" key="7">
    <source>
        <dbReference type="PROSITE" id="PS50850"/>
    </source>
</evidence>
<keyword evidence="3 6" id="KW-0812">Transmembrane</keyword>
<dbReference type="PRINTS" id="PR01035">
    <property type="entry name" value="TCRTETA"/>
</dbReference>
<dbReference type="Proteomes" id="UP000006242">
    <property type="component" value="Unassembled WGS sequence"/>
</dbReference>
<feature type="transmembrane region" description="Helical" evidence="6">
    <location>
        <begin position="224"/>
        <end position="247"/>
    </location>
</feature>
<protein>
    <submittedName>
        <fullName evidence="8">Tetracycline resistance protein</fullName>
    </submittedName>
</protein>
<proteinExistence type="predicted"/>
<feature type="transmembrane region" description="Helical" evidence="6">
    <location>
        <begin position="12"/>
        <end position="34"/>
    </location>
</feature>
<dbReference type="InterPro" id="IPR011701">
    <property type="entry name" value="MFS"/>
</dbReference>
<feature type="transmembrane region" description="Helical" evidence="6">
    <location>
        <begin position="253"/>
        <end position="274"/>
    </location>
</feature>
<dbReference type="PANTHER" id="PTHR23506:SF23">
    <property type="entry name" value="GH10249P"/>
    <property type="match status" value="1"/>
</dbReference>
<comment type="subcellular location">
    <subcellularLocation>
        <location evidence="1">Membrane</location>
        <topology evidence="1">Multi-pass membrane protein</topology>
    </subcellularLocation>
</comment>
<comment type="caution">
    <text evidence="8">The sequence shown here is derived from an EMBL/GenBank/DDBJ whole genome shotgun (WGS) entry which is preliminary data.</text>
</comment>
<keyword evidence="5 6" id="KW-0472">Membrane</keyword>
<dbReference type="InterPro" id="IPR020846">
    <property type="entry name" value="MFS_dom"/>
</dbReference>
<evidence type="ECO:0000256" key="3">
    <source>
        <dbReference type="ARBA" id="ARBA00022692"/>
    </source>
</evidence>
<sequence>MSTVDRDRRTTGWQIAGIAFLGGVGGGVVFPILPVIGMDLGISGFMIGLILSANRITRLGFNPITGSLLDRFGARWPVAIGLAIEALGTLAFSIGLVADSPGAWFLAGRVIWGVGSSLLLVGTLAAVMAIAPQARRGGMTARVRTAISLGLPAGLVIGGLIADGASANAAFLTATALSVVAALLAVVVLPPTSGRSPEPAEQRSKPETTREQWRALLGLKTLRIIWGANALLFFAVSGVLLATIAVLVDQRGLFVFGLGAEGSAGLLMAVLMSARAGASLAAGRVLDRTQSRTRLLLPAMALVAIGFAGLGLATSAVTAAMALLVIGVGSGGLTIPMLTLLGDVTPPHLHGRALSVYQWSSDFGGALGPAAGLELGRLVGFGPSYAGVGLLMLAMALPLCGLIARER</sequence>
<evidence type="ECO:0000256" key="6">
    <source>
        <dbReference type="SAM" id="Phobius"/>
    </source>
</evidence>
<dbReference type="EMBL" id="AFNV02000011">
    <property type="protein sequence ID" value="ERJ19192.1"/>
    <property type="molecule type" value="Genomic_DNA"/>
</dbReference>
<organism evidence="8 9">
    <name type="scientific">Salinisphaera shabanensis E1L3A</name>
    <dbReference type="NCBI Taxonomy" id="1033802"/>
    <lineage>
        <taxon>Bacteria</taxon>
        <taxon>Pseudomonadati</taxon>
        <taxon>Pseudomonadota</taxon>
        <taxon>Gammaproteobacteria</taxon>
        <taxon>Salinisphaerales</taxon>
        <taxon>Salinisphaeraceae</taxon>
        <taxon>Salinisphaera</taxon>
    </lineage>
</organism>
<feature type="transmembrane region" description="Helical" evidence="6">
    <location>
        <begin position="295"/>
        <end position="328"/>
    </location>
</feature>
<dbReference type="eggNOG" id="COG2814">
    <property type="taxonomic scope" value="Bacteria"/>
</dbReference>
<feature type="transmembrane region" description="Helical" evidence="6">
    <location>
        <begin position="110"/>
        <end position="131"/>
    </location>
</feature>
<reference evidence="8 9" key="2">
    <citation type="journal article" date="2013" name="PLoS ONE">
        <title>INDIGO - INtegrated Data Warehouse of MIcrobial GenOmes with Examples from the Red Sea Extremophiles.</title>
        <authorList>
            <person name="Alam I."/>
            <person name="Antunes A."/>
            <person name="Kamau A.A."/>
            <person name="Ba Alawi W."/>
            <person name="Kalkatawi M."/>
            <person name="Stingl U."/>
            <person name="Bajic V.B."/>
        </authorList>
    </citation>
    <scope>NUCLEOTIDE SEQUENCE [LARGE SCALE GENOMIC DNA]</scope>
    <source>
        <strain evidence="8 9">E1L3A</strain>
    </source>
</reference>
<feature type="transmembrane region" description="Helical" evidence="6">
    <location>
        <begin position="385"/>
        <end position="404"/>
    </location>
</feature>
<gene>
    <name evidence="8" type="primary">tetA</name>
    <name evidence="8" type="ORF">SSPSH_001800</name>
</gene>
<keyword evidence="9" id="KW-1185">Reference proteome</keyword>